<dbReference type="Pfam" id="PF00582">
    <property type="entry name" value="Usp"/>
    <property type="match status" value="2"/>
</dbReference>
<dbReference type="Proteomes" id="UP000176005">
    <property type="component" value="Unassembled WGS sequence"/>
</dbReference>
<evidence type="ECO:0000313" key="4">
    <source>
        <dbReference type="Proteomes" id="UP000176005"/>
    </source>
</evidence>
<dbReference type="PANTHER" id="PTHR46553">
    <property type="entry name" value="ADENINE NUCLEOTIDE ALPHA HYDROLASES-LIKE SUPERFAMILY PROTEIN"/>
    <property type="match status" value="1"/>
</dbReference>
<proteinExistence type="inferred from homology"/>
<comment type="similarity">
    <text evidence="1">Belongs to the universal stress protein A family.</text>
</comment>
<dbReference type="PRINTS" id="PR01438">
    <property type="entry name" value="UNVRSLSTRESS"/>
</dbReference>
<organism evidence="3 4">
    <name type="scientific">Streptomyces nanshensis</name>
    <dbReference type="NCBI Taxonomy" id="518642"/>
    <lineage>
        <taxon>Bacteria</taxon>
        <taxon>Bacillati</taxon>
        <taxon>Actinomycetota</taxon>
        <taxon>Actinomycetes</taxon>
        <taxon>Kitasatosporales</taxon>
        <taxon>Streptomycetaceae</taxon>
        <taxon>Streptomyces</taxon>
    </lineage>
</organism>
<dbReference type="InterPro" id="IPR006015">
    <property type="entry name" value="Universal_stress_UspA"/>
</dbReference>
<reference evidence="3 4" key="1">
    <citation type="journal article" date="2016" name="Front. Microbiol.">
        <title>Comparative Genomics Analysis of Streptomyces Species Reveals Their Adaptation to the Marine Environment and Their Diversity at the Genomic Level.</title>
        <authorList>
            <person name="Tian X."/>
            <person name="Zhang Z."/>
            <person name="Yang T."/>
            <person name="Chen M."/>
            <person name="Li J."/>
            <person name="Chen F."/>
            <person name="Yang J."/>
            <person name="Li W."/>
            <person name="Zhang B."/>
            <person name="Zhang Z."/>
            <person name="Wu J."/>
            <person name="Zhang C."/>
            <person name="Long L."/>
            <person name="Xiao J."/>
        </authorList>
    </citation>
    <scope>NUCLEOTIDE SEQUENCE [LARGE SCALE GENOMIC DNA]</scope>
    <source>
        <strain evidence="3 4">SCSIO 10429</strain>
    </source>
</reference>
<feature type="domain" description="UspA" evidence="2">
    <location>
        <begin position="148"/>
        <end position="285"/>
    </location>
</feature>
<evidence type="ECO:0000259" key="2">
    <source>
        <dbReference type="Pfam" id="PF00582"/>
    </source>
</evidence>
<name>A0A1E7L817_9ACTN</name>
<accession>A0A1E7L817</accession>
<feature type="domain" description="UspA" evidence="2">
    <location>
        <begin position="3"/>
        <end position="136"/>
    </location>
</feature>
<dbReference type="EMBL" id="LJGW01000145">
    <property type="protein sequence ID" value="OEV12346.1"/>
    <property type="molecule type" value="Genomic_DNA"/>
</dbReference>
<evidence type="ECO:0000313" key="3">
    <source>
        <dbReference type="EMBL" id="OEV12346.1"/>
    </source>
</evidence>
<dbReference type="PANTHER" id="PTHR46553:SF3">
    <property type="entry name" value="ADENINE NUCLEOTIDE ALPHA HYDROLASES-LIKE SUPERFAMILY PROTEIN"/>
    <property type="match status" value="1"/>
</dbReference>
<dbReference type="SUPFAM" id="SSF52402">
    <property type="entry name" value="Adenine nucleotide alpha hydrolases-like"/>
    <property type="match status" value="2"/>
</dbReference>
<dbReference type="PATRIC" id="fig|518642.10.peg.1779"/>
<protein>
    <recommendedName>
        <fullName evidence="2">UspA domain-containing protein</fullName>
    </recommendedName>
</protein>
<dbReference type="RefSeq" id="WP_070016181.1">
    <property type="nucleotide sequence ID" value="NZ_LJGW01000145.1"/>
</dbReference>
<evidence type="ECO:0000256" key="1">
    <source>
        <dbReference type="ARBA" id="ARBA00008791"/>
    </source>
</evidence>
<keyword evidence="4" id="KW-1185">Reference proteome</keyword>
<dbReference type="AlphaFoldDB" id="A0A1E7L817"/>
<dbReference type="InterPro" id="IPR014729">
    <property type="entry name" value="Rossmann-like_a/b/a_fold"/>
</dbReference>
<gene>
    <name evidence="3" type="ORF">AN218_08670</name>
</gene>
<comment type="caution">
    <text evidence="3">The sequence shown here is derived from an EMBL/GenBank/DDBJ whole genome shotgun (WGS) entry which is preliminary data.</text>
</comment>
<dbReference type="InterPro" id="IPR006016">
    <property type="entry name" value="UspA"/>
</dbReference>
<dbReference type="Gene3D" id="3.40.50.620">
    <property type="entry name" value="HUPs"/>
    <property type="match status" value="2"/>
</dbReference>
<sequence>MERAMVVGVDGSQESMAAAGWAAEEAERRGLPVRLLHAWMWQPVDVPVAQDPDGRRRAAEGLLQLAEKDLGDRYPAVRFTAEAVSETAVPALLRAAERSEMLVLGSRGYGALMGYLLGSCGQQVIGAATRPVVAVRARTEAPVRREVVVGQQGGAQLSGTVLKFAFEAAAARDATVRAVRAWTLPPVFAAGAASLQLVDEAGGLEPYEKEALEEALAPWRARYPEVPVVEQVETGSPGQVLLEAAEGAELLVVGRRARRAPIGSRIGSVAHACLHHAHCPVAVVPHG</sequence>